<evidence type="ECO:0000259" key="3">
    <source>
        <dbReference type="PROSITE" id="PS50994"/>
    </source>
</evidence>
<dbReference type="FunFam" id="3.30.420.10:FF:000063">
    <property type="entry name" value="Retrovirus-related Pol polyprotein from transposon 297-like Protein"/>
    <property type="match status" value="1"/>
</dbReference>
<organism evidence="4 5">
    <name type="scientific">Stylophora pistillata</name>
    <name type="common">Smooth cauliflower coral</name>
    <dbReference type="NCBI Taxonomy" id="50429"/>
    <lineage>
        <taxon>Eukaryota</taxon>
        <taxon>Metazoa</taxon>
        <taxon>Cnidaria</taxon>
        <taxon>Anthozoa</taxon>
        <taxon>Hexacorallia</taxon>
        <taxon>Scleractinia</taxon>
        <taxon>Astrocoeniina</taxon>
        <taxon>Pocilloporidae</taxon>
        <taxon>Stylophora</taxon>
    </lineage>
</organism>
<protein>
    <submittedName>
        <fullName evidence="4">Uncharacterized protein K02A2.6</fullName>
    </submittedName>
</protein>
<reference evidence="5" key="1">
    <citation type="journal article" date="2017" name="bioRxiv">
        <title>Comparative analysis of the genomes of Stylophora pistillata and Acropora digitifera provides evidence for extensive differences between species of corals.</title>
        <authorList>
            <person name="Voolstra C.R."/>
            <person name="Li Y."/>
            <person name="Liew Y.J."/>
            <person name="Baumgarten S."/>
            <person name="Zoccola D."/>
            <person name="Flot J.-F."/>
            <person name="Tambutte S."/>
            <person name="Allemand D."/>
            <person name="Aranda M."/>
        </authorList>
    </citation>
    <scope>NUCLEOTIDE SEQUENCE [LARGE SCALE GENOMIC DNA]</scope>
</reference>
<dbReference type="AlphaFoldDB" id="A0A2B4RZR4"/>
<dbReference type="FunFam" id="3.10.10.10:FF:000003">
    <property type="entry name" value="Retrovirus-related Pol polyprotein from transposon 297-like Protein"/>
    <property type="match status" value="1"/>
</dbReference>
<gene>
    <name evidence="4" type="primary">K02A2.6</name>
    <name evidence="4" type="ORF">AWC38_SpisGene12351</name>
</gene>
<name>A0A2B4RZR4_STYPI</name>
<dbReference type="EMBL" id="LSMT01000217">
    <property type="protein sequence ID" value="PFX23131.1"/>
    <property type="molecule type" value="Genomic_DNA"/>
</dbReference>
<dbReference type="InterPro" id="IPR000477">
    <property type="entry name" value="RT_dom"/>
</dbReference>
<dbReference type="Pfam" id="PF00078">
    <property type="entry name" value="RVT_1"/>
    <property type="match status" value="1"/>
</dbReference>
<dbReference type="PROSITE" id="PS50994">
    <property type="entry name" value="INTEGRASE"/>
    <property type="match status" value="1"/>
</dbReference>
<dbReference type="InterPro" id="IPR012337">
    <property type="entry name" value="RNaseH-like_sf"/>
</dbReference>
<evidence type="ECO:0000259" key="2">
    <source>
        <dbReference type="PROSITE" id="PS50878"/>
    </source>
</evidence>
<dbReference type="InterPro" id="IPR050951">
    <property type="entry name" value="Retrovirus_Pol_polyprotein"/>
</dbReference>
<dbReference type="GO" id="GO:0015074">
    <property type="term" value="P:DNA integration"/>
    <property type="evidence" value="ECO:0007669"/>
    <property type="project" value="InterPro"/>
</dbReference>
<dbReference type="PROSITE" id="PS50878">
    <property type="entry name" value="RT_POL"/>
    <property type="match status" value="1"/>
</dbReference>
<feature type="domain" description="Reverse transcriptase" evidence="2">
    <location>
        <begin position="225"/>
        <end position="408"/>
    </location>
</feature>
<sequence length="864" mass="98504">MCRSVSSKNSRKRNAVNMVTSEDSSEEELLSVSFDSHEGNVHAVDEDNFPEKKIFATMEIAGANIQMQIDTGASCNVLPQKYVLSGTLITKTDRTLKIFSKSTLPVLGTCRVSMRNPKNSKKYNVEFLVVKGIYTSLIGSRASEQMNLVTVHQENTQQITTDAQSLTLNQVTEEFGKVFKGQGCMEGKLHLKIDAKVTPVINPPRQVPFALKDKLKSELDWLERPQMIRKVKEPTEWVSSLVVVEKPNGKLRVCIDPIHLNKALKRSHYPLPVIEDVLPELSNVKVFSKADLKDGFLHIELDDESSLLTTFQTSWGRYCWKRMPFGISPAPELFQQKLDQNLEGLPSVHKFFDDLLITGKGPTLSEATQDHDKNLRGLLERCQERNMKLIRDKFMFKCSKVSFIGHLLTSEGLKPDPQKVFRRLSDMSEPLRRLTHKGAPWKRSHEQEEAFTKIKKAVFTAPVLNFFTPNESVEGEGVASEKGIGFALMQDGTPGCSSKRLQRLMMRLTQYDVEIKCRRGPEMYLADTLSRAYLPQEHHPGKVYQEVERIHSVNFLSISEPQIQEIREETAKDPVLQTLKATILNGWPNQRKELLPELHEYFKVKDELATHDDIIFKGPKCVTPKSLRPKIKEKLHDPTSVFKSAQQKEPLICYEIPQNSWEKIGCDIFTFNNQDYLCTVDYFSDCFEIDELRKSKTGATVIGKIKKRFATHGIPDTFHSDNGPPFSSNEFSAFATMYEFEHVTSSPEYPLSNGKVENAVKTAKSLMKKSAITNSDFQLVLLDWRNTPTEGMKSSPAQRMFSRRTRTLLLTSKKLFKPQLVTDVRERKLPRKEVQTRYYNQNVKELSSLVKGDVVRMKPQASDR</sequence>
<dbReference type="InterPro" id="IPR001584">
    <property type="entry name" value="Integrase_cat-core"/>
</dbReference>
<dbReference type="PANTHER" id="PTHR37984:SF8">
    <property type="entry name" value="CCHC-TYPE DOMAIN-CONTAINING PROTEIN"/>
    <property type="match status" value="1"/>
</dbReference>
<keyword evidence="5" id="KW-1185">Reference proteome</keyword>
<evidence type="ECO:0000313" key="4">
    <source>
        <dbReference type="EMBL" id="PFX23131.1"/>
    </source>
</evidence>
<dbReference type="InterPro" id="IPR043128">
    <property type="entry name" value="Rev_trsase/Diguanyl_cyclase"/>
</dbReference>
<dbReference type="PANTHER" id="PTHR37984">
    <property type="entry name" value="PROTEIN CBG26694"/>
    <property type="match status" value="1"/>
</dbReference>
<dbReference type="Gene3D" id="3.30.70.270">
    <property type="match status" value="2"/>
</dbReference>
<dbReference type="CDD" id="cd05481">
    <property type="entry name" value="retropepsin_like_LTR_1"/>
    <property type="match status" value="1"/>
</dbReference>
<feature type="domain" description="Integrase catalytic" evidence="3">
    <location>
        <begin position="646"/>
        <end position="820"/>
    </location>
</feature>
<feature type="region of interest" description="Disordered" evidence="1">
    <location>
        <begin position="1"/>
        <end position="23"/>
    </location>
</feature>
<dbReference type="Gene3D" id="3.30.420.10">
    <property type="entry name" value="Ribonuclease H-like superfamily/Ribonuclease H"/>
    <property type="match status" value="1"/>
</dbReference>
<dbReference type="Proteomes" id="UP000225706">
    <property type="component" value="Unassembled WGS sequence"/>
</dbReference>
<evidence type="ECO:0000313" key="5">
    <source>
        <dbReference type="Proteomes" id="UP000225706"/>
    </source>
</evidence>
<dbReference type="SUPFAM" id="SSF56672">
    <property type="entry name" value="DNA/RNA polymerases"/>
    <property type="match status" value="1"/>
</dbReference>
<proteinExistence type="predicted"/>
<dbReference type="InterPro" id="IPR036397">
    <property type="entry name" value="RNaseH_sf"/>
</dbReference>
<accession>A0A2B4RZR4</accession>
<dbReference type="GO" id="GO:0003676">
    <property type="term" value="F:nucleic acid binding"/>
    <property type="evidence" value="ECO:0007669"/>
    <property type="project" value="InterPro"/>
</dbReference>
<comment type="caution">
    <text evidence="4">The sequence shown here is derived from an EMBL/GenBank/DDBJ whole genome shotgun (WGS) entry which is preliminary data.</text>
</comment>
<dbReference type="Gene3D" id="2.40.70.10">
    <property type="entry name" value="Acid Proteases"/>
    <property type="match status" value="1"/>
</dbReference>
<dbReference type="STRING" id="50429.A0A2B4RZR4"/>
<dbReference type="InterPro" id="IPR021109">
    <property type="entry name" value="Peptidase_aspartic_dom_sf"/>
</dbReference>
<evidence type="ECO:0000256" key="1">
    <source>
        <dbReference type="SAM" id="MobiDB-lite"/>
    </source>
</evidence>
<dbReference type="OrthoDB" id="5985318at2759"/>
<dbReference type="SUPFAM" id="SSF53098">
    <property type="entry name" value="Ribonuclease H-like"/>
    <property type="match status" value="1"/>
</dbReference>
<dbReference type="CDD" id="cd01647">
    <property type="entry name" value="RT_LTR"/>
    <property type="match status" value="1"/>
</dbReference>
<dbReference type="InterPro" id="IPR043502">
    <property type="entry name" value="DNA/RNA_pol_sf"/>
</dbReference>
<dbReference type="Gene3D" id="3.10.10.10">
    <property type="entry name" value="HIV Type 1 Reverse Transcriptase, subunit A, domain 1"/>
    <property type="match status" value="1"/>
</dbReference>